<name>A0A2D4H9W8_MICLE</name>
<organism evidence="1">
    <name type="scientific">Micrurus lemniscatus lemniscatus</name>
    <dbReference type="NCBI Taxonomy" id="129467"/>
    <lineage>
        <taxon>Eukaryota</taxon>
        <taxon>Metazoa</taxon>
        <taxon>Chordata</taxon>
        <taxon>Craniata</taxon>
        <taxon>Vertebrata</taxon>
        <taxon>Euteleostomi</taxon>
        <taxon>Lepidosauria</taxon>
        <taxon>Squamata</taxon>
        <taxon>Bifurcata</taxon>
        <taxon>Unidentata</taxon>
        <taxon>Episquamata</taxon>
        <taxon>Toxicofera</taxon>
        <taxon>Serpentes</taxon>
        <taxon>Colubroidea</taxon>
        <taxon>Elapidae</taxon>
        <taxon>Elapinae</taxon>
        <taxon>Micrurus</taxon>
    </lineage>
</organism>
<accession>A0A2D4H9W8</accession>
<dbReference type="EMBL" id="IACK01020252">
    <property type="protein sequence ID" value="LAA68771.1"/>
    <property type="molecule type" value="Transcribed_RNA"/>
</dbReference>
<proteinExistence type="predicted"/>
<dbReference type="AlphaFoldDB" id="A0A2D4H9W8"/>
<sequence>MHVHASHQPTGLQVFAMHALVMGGMCGDACAGMHVREEGAYVRACTAEALGAEKVSHRCSRKMVRKGSFMAVFWRSNQSVAHLFCSIQILTQVIDFAIRIYLFLIELLL</sequence>
<protein>
    <submittedName>
        <fullName evidence="1">Uncharacterized protein</fullName>
    </submittedName>
</protein>
<reference evidence="1" key="1">
    <citation type="submission" date="2017-07" db="EMBL/GenBank/DDBJ databases">
        <authorList>
            <person name="Mikheyev A."/>
            <person name="Grau M."/>
        </authorList>
    </citation>
    <scope>NUCLEOTIDE SEQUENCE</scope>
    <source>
        <tissue evidence="1">Venom_gland</tissue>
    </source>
</reference>
<evidence type="ECO:0000313" key="1">
    <source>
        <dbReference type="EMBL" id="LAA68771.1"/>
    </source>
</evidence>
<reference evidence="1" key="2">
    <citation type="submission" date="2017-11" db="EMBL/GenBank/DDBJ databases">
        <title>Coralsnake Venomics: Analyses of Venom Gland Transcriptomes and Proteomes of Six Brazilian Taxa.</title>
        <authorList>
            <person name="Aird S.D."/>
            <person name="Jorge da Silva N."/>
            <person name="Qiu L."/>
            <person name="Villar-Briones A."/>
            <person name="Aparecida-Saddi V."/>
            <person name="Campos-Telles M.P."/>
            <person name="Grau M."/>
            <person name="Mikheyev A.S."/>
        </authorList>
    </citation>
    <scope>NUCLEOTIDE SEQUENCE</scope>
    <source>
        <tissue evidence="1">Venom_gland</tissue>
    </source>
</reference>